<evidence type="ECO:0000313" key="5">
    <source>
        <dbReference type="EMBL" id="QJE30252.1"/>
    </source>
</evidence>
<dbReference type="EMBL" id="CZBM01000011">
    <property type="protein sequence ID" value="CUQ40051.1"/>
    <property type="molecule type" value="Genomic_DNA"/>
</dbReference>
<dbReference type="Proteomes" id="UP000095332">
    <property type="component" value="Unassembled WGS sequence"/>
</dbReference>
<evidence type="ECO:0000313" key="2">
    <source>
        <dbReference type="EMBL" id="CUQ40051.1"/>
    </source>
</evidence>
<reference evidence="5 9" key="3">
    <citation type="submission" date="2020-04" db="EMBL/GenBank/DDBJ databases">
        <title>Complete Genomes and Methylome analysis of CBBP consortium that reverse antibiotic-induced susceptibility to vancomycin-resistant Enterococcus faecium infection.</title>
        <authorList>
            <person name="Fomenkov A."/>
            <person name="Zhang Z."/>
            <person name="Pamer E."/>
            <person name="Roberts R.J."/>
        </authorList>
    </citation>
    <scope>NUCLEOTIDE SEQUENCE [LARGE SCALE GENOMIC DNA]</scope>
    <source>
        <strain evidence="9">CBBP</strain>
        <strain evidence="5">CBBP-1</strain>
    </source>
</reference>
<dbReference type="EMBL" id="CP051672">
    <property type="protein sequence ID" value="QJE30252.1"/>
    <property type="molecule type" value="Genomic_DNA"/>
</dbReference>
<protein>
    <recommendedName>
        <fullName evidence="10">Fimbrillin family protein</fullName>
    </recommendedName>
</protein>
<dbReference type="AlphaFoldDB" id="A0A174W3G4"/>
<organism evidence="2 6">
    <name type="scientific">Parabacteroides distasonis</name>
    <dbReference type="NCBI Taxonomy" id="823"/>
    <lineage>
        <taxon>Bacteria</taxon>
        <taxon>Pseudomonadati</taxon>
        <taxon>Bacteroidota</taxon>
        <taxon>Bacteroidia</taxon>
        <taxon>Bacteroidales</taxon>
        <taxon>Tannerellaceae</taxon>
        <taxon>Parabacteroides</taxon>
    </lineage>
</organism>
<dbReference type="Proteomes" id="UP000501982">
    <property type="component" value="Chromosome"/>
</dbReference>
<dbReference type="EMBL" id="WKMW01000007">
    <property type="protein sequence ID" value="MRY84481.1"/>
    <property type="molecule type" value="Genomic_DNA"/>
</dbReference>
<evidence type="ECO:0008006" key="10">
    <source>
        <dbReference type="Google" id="ProtNLM"/>
    </source>
</evidence>
<evidence type="ECO:0000313" key="8">
    <source>
        <dbReference type="Proteomes" id="UP000471216"/>
    </source>
</evidence>
<sequence length="358" mass="39292">MKKLKDIVLTGFLALLAFTACTEETLIDEWPVETGMVSISFSAEGVETKAINAGGTYQYATADELNINNIFVSIFKKVDNEWKYLTSKTGTLGDGSFVGTQSSGSFKLTGLTLPLNTELKVVAIANPLADKVASYAKMDYVTLCEESVSYPSDLGGNGFYTFNPKTLIKVGEENMTFTLTKGLVSGGKTVSLKQLAAKVELDLKVDLTNAEAPVTTGEWAFNWVSFKIVNVNTASKLVIPVNPLNDQLKLLSRDEVSINQSVTEVKIPFYTYERAKVTETDLNKALSVEILGTFTAPKESIDYKYSIPINPEYKAGESTDGLIHGNYYRVTGTLKRSVGEFKIWVAPWVPKRVEANFN</sequence>
<evidence type="ECO:0000313" key="3">
    <source>
        <dbReference type="EMBL" id="MRY84481.1"/>
    </source>
</evidence>
<dbReference type="RefSeq" id="WP_057328870.1">
    <property type="nucleotide sequence ID" value="NZ_CP051672.1"/>
</dbReference>
<dbReference type="Gene3D" id="2.60.40.2580">
    <property type="match status" value="1"/>
</dbReference>
<dbReference type="Proteomes" id="UP000471216">
    <property type="component" value="Unassembled WGS sequence"/>
</dbReference>
<keyword evidence="1" id="KW-0732">Signal</keyword>
<evidence type="ECO:0000313" key="9">
    <source>
        <dbReference type="Proteomes" id="UP000501982"/>
    </source>
</evidence>
<reference evidence="2 6" key="1">
    <citation type="submission" date="2015-09" db="EMBL/GenBank/DDBJ databases">
        <authorList>
            <consortium name="Pathogen Informatics"/>
        </authorList>
    </citation>
    <scope>NUCLEOTIDE SEQUENCE [LARGE SCALE GENOMIC DNA]</scope>
    <source>
        <strain evidence="2 6">2789STDY5834948</strain>
    </source>
</reference>
<evidence type="ECO:0000313" key="6">
    <source>
        <dbReference type="Proteomes" id="UP000095332"/>
    </source>
</evidence>
<gene>
    <name evidence="2" type="ORF">ERS852560_02640</name>
    <name evidence="4" type="ORF">GKD54_13550</name>
    <name evidence="3" type="ORF">GKD58_09475</name>
    <name evidence="5" type="ORF">HHO38_19070</name>
</gene>
<proteinExistence type="predicted"/>
<accession>A0A174W3G4</accession>
<dbReference type="PROSITE" id="PS51257">
    <property type="entry name" value="PROKAR_LIPOPROTEIN"/>
    <property type="match status" value="1"/>
</dbReference>
<evidence type="ECO:0000313" key="4">
    <source>
        <dbReference type="EMBL" id="MRZ07212.1"/>
    </source>
</evidence>
<dbReference type="EMBL" id="WKMX01000012">
    <property type="protein sequence ID" value="MRZ07212.1"/>
    <property type="molecule type" value="Genomic_DNA"/>
</dbReference>
<feature type="chain" id="PRO_5036302384" description="Fimbrillin family protein" evidence="1">
    <location>
        <begin position="23"/>
        <end position="358"/>
    </location>
</feature>
<evidence type="ECO:0000256" key="1">
    <source>
        <dbReference type="SAM" id="SignalP"/>
    </source>
</evidence>
<feature type="signal peptide" evidence="1">
    <location>
        <begin position="1"/>
        <end position="22"/>
    </location>
</feature>
<evidence type="ECO:0000313" key="7">
    <source>
        <dbReference type="Proteomes" id="UP000450599"/>
    </source>
</evidence>
<name>A0A174W3G4_PARDI</name>
<dbReference type="Proteomes" id="UP000450599">
    <property type="component" value="Unassembled WGS sequence"/>
</dbReference>
<reference evidence="7 8" key="2">
    <citation type="journal article" date="2019" name="Nat. Med.">
        <title>A library of human gut bacterial isolates paired with longitudinal multiomics data enables mechanistic microbiome research.</title>
        <authorList>
            <person name="Poyet M."/>
            <person name="Groussin M."/>
            <person name="Gibbons S.M."/>
            <person name="Avila-Pacheco J."/>
            <person name="Jiang X."/>
            <person name="Kearney S.M."/>
            <person name="Perrotta A.R."/>
            <person name="Berdy B."/>
            <person name="Zhao S."/>
            <person name="Lieberman T.D."/>
            <person name="Swanson P.K."/>
            <person name="Smith M."/>
            <person name="Roesemann S."/>
            <person name="Alexander J.E."/>
            <person name="Rich S.A."/>
            <person name="Livny J."/>
            <person name="Vlamakis H."/>
            <person name="Clish C."/>
            <person name="Bullock K."/>
            <person name="Deik A."/>
            <person name="Scott J."/>
            <person name="Pierce K.A."/>
            <person name="Xavier R.J."/>
            <person name="Alm E.J."/>
        </authorList>
    </citation>
    <scope>NUCLEOTIDE SEQUENCE [LARGE SCALE GENOMIC DNA]</scope>
    <source>
        <strain evidence="4 8">BIOML-A10</strain>
        <strain evidence="3 7">BIOML-A11</strain>
    </source>
</reference>